<dbReference type="InterPro" id="IPR021858">
    <property type="entry name" value="Fun_TF"/>
</dbReference>
<dbReference type="PROSITE" id="PS00463">
    <property type="entry name" value="ZN2_CY6_FUNGAL_1"/>
    <property type="match status" value="1"/>
</dbReference>
<keyword evidence="2" id="KW-0539">Nucleus</keyword>
<dbReference type="AlphaFoldDB" id="A0A6A6SW33"/>
<dbReference type="PANTHER" id="PTHR37534:SF49">
    <property type="entry name" value="LYSINE BIOSYNTHESIS REGULATORY PROTEIN LYS14"/>
    <property type="match status" value="1"/>
</dbReference>
<dbReference type="Gene3D" id="4.10.240.10">
    <property type="entry name" value="Zn(2)-C6 fungal-type DNA-binding domain"/>
    <property type="match status" value="1"/>
</dbReference>
<dbReference type="Pfam" id="PF00172">
    <property type="entry name" value="Zn_clus"/>
    <property type="match status" value="1"/>
</dbReference>
<dbReference type="SUPFAM" id="SSF57701">
    <property type="entry name" value="Zn2/Cys6 DNA-binding domain"/>
    <property type="match status" value="1"/>
</dbReference>
<evidence type="ECO:0000313" key="5">
    <source>
        <dbReference type="Proteomes" id="UP000799324"/>
    </source>
</evidence>
<dbReference type="GO" id="GO:0005634">
    <property type="term" value="C:nucleus"/>
    <property type="evidence" value="ECO:0007669"/>
    <property type="project" value="UniProtKB-SubCell"/>
</dbReference>
<evidence type="ECO:0000256" key="2">
    <source>
        <dbReference type="ARBA" id="ARBA00023242"/>
    </source>
</evidence>
<dbReference type="InterPro" id="IPR001138">
    <property type="entry name" value="Zn2Cys6_DnaBD"/>
</dbReference>
<dbReference type="GO" id="GO:0008270">
    <property type="term" value="F:zinc ion binding"/>
    <property type="evidence" value="ECO:0007669"/>
    <property type="project" value="InterPro"/>
</dbReference>
<dbReference type="PANTHER" id="PTHR37534">
    <property type="entry name" value="TRANSCRIPTIONAL ACTIVATOR PROTEIN UGA3"/>
    <property type="match status" value="1"/>
</dbReference>
<comment type="subcellular location">
    <subcellularLocation>
        <location evidence="1">Nucleus</location>
    </subcellularLocation>
</comment>
<dbReference type="PROSITE" id="PS50048">
    <property type="entry name" value="ZN2_CY6_FUNGAL_2"/>
    <property type="match status" value="1"/>
</dbReference>
<dbReference type="Pfam" id="PF11951">
    <property type="entry name" value="Fungal_trans_2"/>
    <property type="match status" value="1"/>
</dbReference>
<evidence type="ECO:0000259" key="3">
    <source>
        <dbReference type="PROSITE" id="PS50048"/>
    </source>
</evidence>
<dbReference type="GO" id="GO:0045944">
    <property type="term" value="P:positive regulation of transcription by RNA polymerase II"/>
    <property type="evidence" value="ECO:0007669"/>
    <property type="project" value="TreeGrafter"/>
</dbReference>
<evidence type="ECO:0000256" key="1">
    <source>
        <dbReference type="ARBA" id="ARBA00004123"/>
    </source>
</evidence>
<sequence>MPRRRTSSKPVKKRTTTGCQTCRKRKIKCDEATPCGPCKKKGLQCLSYVSLKWESEYSFRGLAFGRAGLWSKKERSTPSPMSSSDLHMQPALTWCPVPRILASSFIAEAVKSHYQENDDTRDFDLEPSLYSLSVIPSGYRDLRTSSLLTYFTNKICPLTVTSKGATSPLSGLVLSFSLSASPLVFGSILALSACHRARTNAWYKPMALQYSSRALVELRSKLLNDPSGDAALHPETLVVVVMLCLYEIVSQCDRRWVVHLKGARDLIRLRQAKLPHSSSTTQSSEDIVLFAERFFAFQDVISRTACGEGAIFGSDFWMTTQECDPWMGCSQRLVALLHKITELNRRRRDNAAIVENVDFQRDAATLELELEHLDQTNISSGDSTLKAIADMKKTAAVLYLHCTLYDAAPTTPLVKQCVAEILDRLATLLLEGALSGLIWPLFVAAVEVLPDHELSMPMSKDGAVTRIHGQAFVLHALDVLSDTLTNIERTRNVILGIWKARENAPDSESHGDGSQWNDWEYYIAPHCMNMSLA</sequence>
<accession>A0A6A6SW33</accession>
<dbReference type="SMART" id="SM00066">
    <property type="entry name" value="GAL4"/>
    <property type="match status" value="1"/>
</dbReference>
<feature type="domain" description="Zn(2)-C6 fungal-type" evidence="3">
    <location>
        <begin position="18"/>
        <end position="45"/>
    </location>
</feature>
<dbReference type="CDD" id="cd00067">
    <property type="entry name" value="GAL4"/>
    <property type="match status" value="1"/>
</dbReference>
<name>A0A6A6SW33_9PLEO</name>
<gene>
    <name evidence="4" type="ORF">K491DRAFT_720571</name>
</gene>
<reference evidence="4" key="1">
    <citation type="journal article" date="2020" name="Stud. Mycol.">
        <title>101 Dothideomycetes genomes: a test case for predicting lifestyles and emergence of pathogens.</title>
        <authorList>
            <person name="Haridas S."/>
            <person name="Albert R."/>
            <person name="Binder M."/>
            <person name="Bloem J."/>
            <person name="Labutti K."/>
            <person name="Salamov A."/>
            <person name="Andreopoulos B."/>
            <person name="Baker S."/>
            <person name="Barry K."/>
            <person name="Bills G."/>
            <person name="Bluhm B."/>
            <person name="Cannon C."/>
            <person name="Castanera R."/>
            <person name="Culley D."/>
            <person name="Daum C."/>
            <person name="Ezra D."/>
            <person name="Gonzalez J."/>
            <person name="Henrissat B."/>
            <person name="Kuo A."/>
            <person name="Liang C."/>
            <person name="Lipzen A."/>
            <person name="Lutzoni F."/>
            <person name="Magnuson J."/>
            <person name="Mondo S."/>
            <person name="Nolan M."/>
            <person name="Ohm R."/>
            <person name="Pangilinan J."/>
            <person name="Park H.-J."/>
            <person name="Ramirez L."/>
            <person name="Alfaro M."/>
            <person name="Sun H."/>
            <person name="Tritt A."/>
            <person name="Yoshinaga Y."/>
            <person name="Zwiers L.-H."/>
            <person name="Turgeon B."/>
            <person name="Goodwin S."/>
            <person name="Spatafora J."/>
            <person name="Crous P."/>
            <person name="Grigoriev I."/>
        </authorList>
    </citation>
    <scope>NUCLEOTIDE SEQUENCE</scope>
    <source>
        <strain evidence="4">CBS 122681</strain>
    </source>
</reference>
<dbReference type="InterPro" id="IPR036864">
    <property type="entry name" value="Zn2-C6_fun-type_DNA-bd_sf"/>
</dbReference>
<dbReference type="OrthoDB" id="5333823at2759"/>
<dbReference type="GO" id="GO:0000981">
    <property type="term" value="F:DNA-binding transcription factor activity, RNA polymerase II-specific"/>
    <property type="evidence" value="ECO:0007669"/>
    <property type="project" value="InterPro"/>
</dbReference>
<dbReference type="EMBL" id="MU004448">
    <property type="protein sequence ID" value="KAF2650648.1"/>
    <property type="molecule type" value="Genomic_DNA"/>
</dbReference>
<organism evidence="4 5">
    <name type="scientific">Lophiostoma macrostomum CBS 122681</name>
    <dbReference type="NCBI Taxonomy" id="1314788"/>
    <lineage>
        <taxon>Eukaryota</taxon>
        <taxon>Fungi</taxon>
        <taxon>Dikarya</taxon>
        <taxon>Ascomycota</taxon>
        <taxon>Pezizomycotina</taxon>
        <taxon>Dothideomycetes</taxon>
        <taxon>Pleosporomycetidae</taxon>
        <taxon>Pleosporales</taxon>
        <taxon>Lophiostomataceae</taxon>
        <taxon>Lophiostoma</taxon>
    </lineage>
</organism>
<dbReference type="Proteomes" id="UP000799324">
    <property type="component" value="Unassembled WGS sequence"/>
</dbReference>
<dbReference type="GO" id="GO:0000976">
    <property type="term" value="F:transcription cis-regulatory region binding"/>
    <property type="evidence" value="ECO:0007669"/>
    <property type="project" value="TreeGrafter"/>
</dbReference>
<protein>
    <recommendedName>
        <fullName evidence="3">Zn(2)-C6 fungal-type domain-containing protein</fullName>
    </recommendedName>
</protein>
<keyword evidence="5" id="KW-1185">Reference proteome</keyword>
<evidence type="ECO:0000313" key="4">
    <source>
        <dbReference type="EMBL" id="KAF2650648.1"/>
    </source>
</evidence>
<proteinExistence type="predicted"/>